<dbReference type="InterPro" id="IPR013217">
    <property type="entry name" value="Methyltransf_12"/>
</dbReference>
<dbReference type="PANTHER" id="PTHR43861:SF1">
    <property type="entry name" value="TRANS-ACONITATE 2-METHYLTRANSFERASE"/>
    <property type="match status" value="1"/>
</dbReference>
<dbReference type="InParanoid" id="A0A0G4H644"/>
<dbReference type="Proteomes" id="UP000041254">
    <property type="component" value="Unassembled WGS sequence"/>
</dbReference>
<dbReference type="SUPFAM" id="SSF53335">
    <property type="entry name" value="S-adenosyl-L-methionine-dependent methyltransferases"/>
    <property type="match status" value="1"/>
</dbReference>
<keyword evidence="4" id="KW-1185">Reference proteome</keyword>
<dbReference type="SMART" id="SM00028">
    <property type="entry name" value="TPR"/>
    <property type="match status" value="4"/>
</dbReference>
<gene>
    <name evidence="3" type="ORF">Vbra_6608</name>
</gene>
<dbReference type="CDD" id="cd02440">
    <property type="entry name" value="AdoMet_MTases"/>
    <property type="match status" value="1"/>
</dbReference>
<dbReference type="PANTHER" id="PTHR43861">
    <property type="entry name" value="TRANS-ACONITATE 2-METHYLTRANSFERASE-RELATED"/>
    <property type="match status" value="1"/>
</dbReference>
<feature type="repeat" description="TPR" evidence="1">
    <location>
        <begin position="114"/>
        <end position="147"/>
    </location>
</feature>
<dbReference type="Gene3D" id="3.40.50.150">
    <property type="entry name" value="Vaccinia Virus protein VP39"/>
    <property type="match status" value="1"/>
</dbReference>
<dbReference type="STRING" id="1169540.A0A0G4H644"/>
<dbReference type="Pfam" id="PF08242">
    <property type="entry name" value="Methyltransf_12"/>
    <property type="match status" value="1"/>
</dbReference>
<dbReference type="InterPro" id="IPR019734">
    <property type="entry name" value="TPR_rpt"/>
</dbReference>
<dbReference type="VEuPathDB" id="CryptoDB:Vbra_6608"/>
<evidence type="ECO:0000259" key="2">
    <source>
        <dbReference type="Pfam" id="PF08242"/>
    </source>
</evidence>
<feature type="repeat" description="TPR" evidence="1">
    <location>
        <begin position="80"/>
        <end position="113"/>
    </location>
</feature>
<evidence type="ECO:0000256" key="1">
    <source>
        <dbReference type="PROSITE-ProRule" id="PRU00339"/>
    </source>
</evidence>
<organism evidence="3 4">
    <name type="scientific">Vitrella brassicaformis (strain CCMP3155)</name>
    <dbReference type="NCBI Taxonomy" id="1169540"/>
    <lineage>
        <taxon>Eukaryota</taxon>
        <taxon>Sar</taxon>
        <taxon>Alveolata</taxon>
        <taxon>Colpodellida</taxon>
        <taxon>Vitrellaceae</taxon>
        <taxon>Vitrella</taxon>
    </lineage>
</organism>
<feature type="domain" description="Methyltransferase type 12" evidence="2">
    <location>
        <begin position="351"/>
        <end position="445"/>
    </location>
</feature>
<dbReference type="SUPFAM" id="SSF48452">
    <property type="entry name" value="TPR-like"/>
    <property type="match status" value="1"/>
</dbReference>
<dbReference type="OrthoDB" id="3647at2759"/>
<sequence>MAILSLSTHALNDGDGSRAADLSPPAVLLQKHLDEANALYRSNRKDEAEKAYRSIVSLLEGVDESNGEIKDASALAELRVSVLCNMGSLMVDKGDLDEARRLFEAAVAFQPDHADALFNLGTVLHDTHHYWEAIDRYEQAIAAEAAMSEMPSLSWTSVASAANMGSAYETLESLPEAVETYQIAMEILDGLMGDLTDQTEIDARSARRGDGAAFLTNEEISQMHTRLAEGLLRIQAGTYTYWEEAGKEGTRKYKYECSPGSCVELAAEHFRRALRFDKSNSIADYSLRSMQKDSTLTEASPDYVKSLFDHYADTFDKSLQKLHYQAPLMIRMAVDRLQESLLVAYPLRNVLDVGCGTGLSGQVFRNVTTFLYGFDLSPEMIRLAEEKGVYNATHVGDLQSGFGALAGHGLHGKVDLITAADVLVYVGDLREFFQRSSEVIRKDGRGFLAFSVEELTSELTSDEEDKGYQVQTTGRFAHTREYVVREGGRWGFSAMYGERIYPRFEYGEPVKGLLFVLRYDGQGDSGFRKKDMRSRDEL</sequence>
<accession>A0A0G4H644</accession>
<dbReference type="AlphaFoldDB" id="A0A0G4H644"/>
<dbReference type="InterPro" id="IPR029063">
    <property type="entry name" value="SAM-dependent_MTases_sf"/>
</dbReference>
<reference evidence="3 4" key="1">
    <citation type="submission" date="2014-11" db="EMBL/GenBank/DDBJ databases">
        <authorList>
            <person name="Zhu J."/>
            <person name="Qi W."/>
            <person name="Song R."/>
        </authorList>
    </citation>
    <scope>NUCLEOTIDE SEQUENCE [LARGE SCALE GENOMIC DNA]</scope>
</reference>
<dbReference type="PROSITE" id="PS50005">
    <property type="entry name" value="TPR"/>
    <property type="match status" value="2"/>
</dbReference>
<name>A0A0G4H644_VITBC</name>
<keyword evidence="1" id="KW-0802">TPR repeat</keyword>
<protein>
    <recommendedName>
        <fullName evidence="2">Methyltransferase type 12 domain-containing protein</fullName>
    </recommendedName>
</protein>
<dbReference type="EMBL" id="CDMY01001028">
    <property type="protein sequence ID" value="CEM39171.1"/>
    <property type="molecule type" value="Genomic_DNA"/>
</dbReference>
<dbReference type="Pfam" id="PF13424">
    <property type="entry name" value="TPR_12"/>
    <property type="match status" value="1"/>
</dbReference>
<dbReference type="InterPro" id="IPR011990">
    <property type="entry name" value="TPR-like_helical_dom_sf"/>
</dbReference>
<proteinExistence type="predicted"/>
<dbReference type="Gene3D" id="1.25.40.10">
    <property type="entry name" value="Tetratricopeptide repeat domain"/>
    <property type="match status" value="2"/>
</dbReference>
<evidence type="ECO:0000313" key="4">
    <source>
        <dbReference type="Proteomes" id="UP000041254"/>
    </source>
</evidence>
<evidence type="ECO:0000313" key="3">
    <source>
        <dbReference type="EMBL" id="CEM39171.1"/>
    </source>
</evidence>